<dbReference type="EMBL" id="LR798334">
    <property type="protein sequence ID" value="CAB5224320.1"/>
    <property type="molecule type" value="Genomic_DNA"/>
</dbReference>
<organism evidence="1">
    <name type="scientific">uncultured Caudovirales phage</name>
    <dbReference type="NCBI Taxonomy" id="2100421"/>
    <lineage>
        <taxon>Viruses</taxon>
        <taxon>Duplodnaviria</taxon>
        <taxon>Heunggongvirae</taxon>
        <taxon>Uroviricota</taxon>
        <taxon>Caudoviricetes</taxon>
        <taxon>Peduoviridae</taxon>
        <taxon>Maltschvirus</taxon>
        <taxon>Maltschvirus maltsch</taxon>
    </lineage>
</organism>
<dbReference type="Gene3D" id="3.90.320.10">
    <property type="match status" value="1"/>
</dbReference>
<evidence type="ECO:0008006" key="2">
    <source>
        <dbReference type="Google" id="ProtNLM"/>
    </source>
</evidence>
<gene>
    <name evidence="1" type="ORF">UFOVP735_53</name>
</gene>
<proteinExistence type="predicted"/>
<dbReference type="InterPro" id="IPR011604">
    <property type="entry name" value="PDDEXK-like_dom_sf"/>
</dbReference>
<accession>A0A6J7X1L3</accession>
<reference evidence="1" key="1">
    <citation type="submission" date="2020-05" db="EMBL/GenBank/DDBJ databases">
        <authorList>
            <person name="Chiriac C."/>
            <person name="Salcher M."/>
            <person name="Ghai R."/>
            <person name="Kavagutti S V."/>
        </authorList>
    </citation>
    <scope>NUCLEOTIDE SEQUENCE</scope>
</reference>
<protein>
    <recommendedName>
        <fullName evidence="2">PD-(D/E)XK nuclease superfamily</fullName>
    </recommendedName>
</protein>
<sequence length="295" mass="33757">MKLTNKLRLPEVVVMAVANDSYTKGDADISVTELLSPPQLRKLKVAHYDELEEDVADRVPSLRGQAFHVILERAAFGNPDMMIEKTVYSEYAGWKIKGQIDHVLISSGELFDFKETNARKVRGGVLPREWEQQTNIYRRMLFREKGIQIGGVAIFAFLRDWSKRESKQSQDYPQAPVVRLEVPLWTDEQADAFIEDRVRLHQMAEPVACSEEDVWAKPDKWAVMKRGNVKAIRVYNNAFDADLHAGQSSAFYVEHRPGEAVRCHEWCPVSHLCSQWAGDPRNKRAQSVEESLFNA</sequence>
<name>A0A6J7X1L3_9CAUD</name>
<evidence type="ECO:0000313" key="1">
    <source>
        <dbReference type="EMBL" id="CAB5224320.1"/>
    </source>
</evidence>